<dbReference type="AlphaFoldDB" id="A0AAP0G3U5"/>
<reference evidence="1 2" key="1">
    <citation type="journal article" date="2022" name="Nat. Plants">
        <title>Genomes of leafy and leafless Platanthera orchids illuminate the evolution of mycoheterotrophy.</title>
        <authorList>
            <person name="Li M.H."/>
            <person name="Liu K.W."/>
            <person name="Li Z."/>
            <person name="Lu H.C."/>
            <person name="Ye Q.L."/>
            <person name="Zhang D."/>
            <person name="Wang J.Y."/>
            <person name="Li Y.F."/>
            <person name="Zhong Z.M."/>
            <person name="Liu X."/>
            <person name="Yu X."/>
            <person name="Liu D.K."/>
            <person name="Tu X.D."/>
            <person name="Liu B."/>
            <person name="Hao Y."/>
            <person name="Liao X.Y."/>
            <person name="Jiang Y.T."/>
            <person name="Sun W.H."/>
            <person name="Chen J."/>
            <person name="Chen Y.Q."/>
            <person name="Ai Y."/>
            <person name="Zhai J.W."/>
            <person name="Wu S.S."/>
            <person name="Zhou Z."/>
            <person name="Hsiao Y.Y."/>
            <person name="Wu W.L."/>
            <person name="Chen Y.Y."/>
            <person name="Lin Y.F."/>
            <person name="Hsu J.L."/>
            <person name="Li C.Y."/>
            <person name="Wang Z.W."/>
            <person name="Zhao X."/>
            <person name="Zhong W.Y."/>
            <person name="Ma X.K."/>
            <person name="Ma L."/>
            <person name="Huang J."/>
            <person name="Chen G.Z."/>
            <person name="Huang M.Z."/>
            <person name="Huang L."/>
            <person name="Peng D.H."/>
            <person name="Luo Y.B."/>
            <person name="Zou S.Q."/>
            <person name="Chen S.P."/>
            <person name="Lan S."/>
            <person name="Tsai W.C."/>
            <person name="Van de Peer Y."/>
            <person name="Liu Z.J."/>
        </authorList>
    </citation>
    <scope>NUCLEOTIDE SEQUENCE [LARGE SCALE GENOMIC DNA]</scope>
    <source>
        <strain evidence="1">Lor287</strain>
    </source>
</reference>
<sequence>MDRISSSRRTRRHQIGVGKMAALCSGQTAYFSSCSHRSFSKLVPSSMPQFIRHHRVLASNCSPNLAIGRSHRRRRSSSLYVTPSITSLVPVEHSESTSVGEITRSDFPILRQKVNNHDLVYMDNAATSQKPKYVPDGIKSA</sequence>
<dbReference type="Proteomes" id="UP001418222">
    <property type="component" value="Unassembled WGS sequence"/>
</dbReference>
<proteinExistence type="predicted"/>
<dbReference type="EMBL" id="JBBWWQ010000011">
    <property type="protein sequence ID" value="KAK8936045.1"/>
    <property type="molecule type" value="Genomic_DNA"/>
</dbReference>
<dbReference type="Gene3D" id="3.90.1150.10">
    <property type="entry name" value="Aspartate Aminotransferase, domain 1"/>
    <property type="match status" value="1"/>
</dbReference>
<accession>A0AAP0G3U5</accession>
<keyword evidence="2" id="KW-1185">Reference proteome</keyword>
<dbReference type="InterPro" id="IPR015422">
    <property type="entry name" value="PyrdxlP-dep_Trfase_small"/>
</dbReference>
<name>A0AAP0G3U5_9ASPA</name>
<evidence type="ECO:0000313" key="1">
    <source>
        <dbReference type="EMBL" id="KAK8936045.1"/>
    </source>
</evidence>
<comment type="caution">
    <text evidence="1">The sequence shown here is derived from an EMBL/GenBank/DDBJ whole genome shotgun (WGS) entry which is preliminary data.</text>
</comment>
<protein>
    <recommendedName>
        <fullName evidence="3">Cysteine desulfurase</fullName>
    </recommendedName>
</protein>
<evidence type="ECO:0000313" key="2">
    <source>
        <dbReference type="Proteomes" id="UP001418222"/>
    </source>
</evidence>
<evidence type="ECO:0008006" key="3">
    <source>
        <dbReference type="Google" id="ProtNLM"/>
    </source>
</evidence>
<gene>
    <name evidence="1" type="ORF">KSP39_PZI014042</name>
</gene>
<organism evidence="1 2">
    <name type="scientific">Platanthera zijinensis</name>
    <dbReference type="NCBI Taxonomy" id="2320716"/>
    <lineage>
        <taxon>Eukaryota</taxon>
        <taxon>Viridiplantae</taxon>
        <taxon>Streptophyta</taxon>
        <taxon>Embryophyta</taxon>
        <taxon>Tracheophyta</taxon>
        <taxon>Spermatophyta</taxon>
        <taxon>Magnoliopsida</taxon>
        <taxon>Liliopsida</taxon>
        <taxon>Asparagales</taxon>
        <taxon>Orchidaceae</taxon>
        <taxon>Orchidoideae</taxon>
        <taxon>Orchideae</taxon>
        <taxon>Orchidinae</taxon>
        <taxon>Platanthera</taxon>
    </lineage>
</organism>